<name>A0A0A1DHL8_NOCSI</name>
<dbReference type="PANTHER" id="PTHR22642:SF2">
    <property type="entry name" value="PROTEIN LONG AFTER FAR-RED 3"/>
    <property type="match status" value="1"/>
</dbReference>
<dbReference type="PANTHER" id="PTHR22642">
    <property type="entry name" value="IMIDAZOLONEPROPIONASE"/>
    <property type="match status" value="1"/>
</dbReference>
<dbReference type="InterPro" id="IPR033932">
    <property type="entry name" value="YtcJ-like"/>
</dbReference>
<dbReference type="EMBL" id="CP009896">
    <property type="protein sequence ID" value="AIY16814.1"/>
    <property type="molecule type" value="Genomic_DNA"/>
</dbReference>
<dbReference type="SUPFAM" id="SSF51556">
    <property type="entry name" value="Metallo-dependent hydrolases"/>
    <property type="match status" value="1"/>
</dbReference>
<gene>
    <name evidence="1" type="ORF">KR76_08605</name>
</gene>
<dbReference type="InterPro" id="IPR011059">
    <property type="entry name" value="Metal-dep_hydrolase_composite"/>
</dbReference>
<dbReference type="RefSeq" id="WP_038677773.1">
    <property type="nucleotide sequence ID" value="NZ_BJMC01000008.1"/>
</dbReference>
<dbReference type="CDD" id="cd01300">
    <property type="entry name" value="YtcJ_like"/>
    <property type="match status" value="1"/>
</dbReference>
<dbReference type="STRING" id="2045.KR76_08605"/>
<dbReference type="HOGENOM" id="CLU_009942_2_0_11"/>
<dbReference type="eggNOG" id="COG1574">
    <property type="taxonomic scope" value="Bacteria"/>
</dbReference>
<dbReference type="Gene3D" id="2.30.40.10">
    <property type="entry name" value="Urease, subunit C, domain 1"/>
    <property type="match status" value="1"/>
</dbReference>
<dbReference type="Pfam" id="PF07969">
    <property type="entry name" value="Amidohydro_3"/>
    <property type="match status" value="1"/>
</dbReference>
<reference evidence="1 2" key="1">
    <citation type="journal article" date="2015" name="Genome Announc.">
        <title>Complete Genome Sequence of Steroid-Transforming Nocardioides simplex VKM Ac-2033D.</title>
        <authorList>
            <person name="Shtratnikova V.Y."/>
            <person name="Schelkunov M.I."/>
            <person name="Pekov Y.A."/>
            <person name="Fokina V.V."/>
            <person name="Logacheva M.D."/>
            <person name="Sokolov S.L."/>
            <person name="Bragin E.Y."/>
            <person name="Ashapkin V.V."/>
            <person name="Donova M.V."/>
        </authorList>
    </citation>
    <scope>NUCLEOTIDE SEQUENCE [LARGE SCALE GENOMIC DNA]</scope>
    <source>
        <strain evidence="1 2">VKM Ac-2033D</strain>
    </source>
</reference>
<sequence length="536" mass="56097">MPAHRAAPVAVVRADTVHPLDGTAPEAFAVLGETVVATGGWDDLHARFPGAEAVDLGAVTVVPGLNDAHAHPSLLADGGRYVDLGPAATPTSDDVRAALAARAATTPPGGWVVGHNYDPALTTGAPVDRDLLDSVSTEHPVLVIHYSYHTAAAGSLALSAAGYHDGDPDPAGGELGRDGAGRLDGVLQERAWAEGYLGHGGRAPLLPLPGPGDRVDSLARMLTRMNAAGLTSVCDAMVHPADWRLYQEAHAAGRLTARVGMLLWYEFFEHAADLGLSTGFGDPWLRFSGVKMMTDGASSGGTCLCSTAGGDRGIQVMADDEIAAAVETVHRAGSTLAVHANGDLAIGKVLDAIEDVRRRHPRTLRHRIEHCTMTDPATAARLRAADVVPVPFGAFPHHHGARFVEHYGPEVAADMCPHRTFLDAGIVVPGSSDYPCGPLEPLLALQSMTTRRVQDGTVLGADQRVTALEALTAYTVGSAYASGEEAVKGRLTPGQLADFVVLDADPLATDPEDLAAIAVRSTWVGGRRVWSAEEER</sequence>
<dbReference type="Proteomes" id="UP000030300">
    <property type="component" value="Chromosome"/>
</dbReference>
<dbReference type="InterPro" id="IPR032466">
    <property type="entry name" value="Metal_Hydrolase"/>
</dbReference>
<evidence type="ECO:0000313" key="2">
    <source>
        <dbReference type="Proteomes" id="UP000030300"/>
    </source>
</evidence>
<protein>
    <submittedName>
        <fullName evidence="1">Exoenzymes regulatory protein AepA</fullName>
    </submittedName>
</protein>
<dbReference type="GO" id="GO:0016810">
    <property type="term" value="F:hydrolase activity, acting on carbon-nitrogen (but not peptide) bonds"/>
    <property type="evidence" value="ECO:0007669"/>
    <property type="project" value="InterPro"/>
</dbReference>
<keyword evidence="2" id="KW-1185">Reference proteome</keyword>
<accession>A0A0A1DHL8</accession>
<evidence type="ECO:0000313" key="1">
    <source>
        <dbReference type="EMBL" id="AIY16814.1"/>
    </source>
</evidence>
<dbReference type="OrthoDB" id="3173428at2"/>
<dbReference type="Gene3D" id="3.10.310.70">
    <property type="match status" value="1"/>
</dbReference>
<dbReference type="SUPFAM" id="SSF51338">
    <property type="entry name" value="Composite domain of metallo-dependent hydrolases"/>
    <property type="match status" value="1"/>
</dbReference>
<proteinExistence type="predicted"/>
<dbReference type="KEGG" id="psim:KR76_08605"/>
<dbReference type="GeneID" id="96608971"/>
<dbReference type="Gene3D" id="3.20.20.140">
    <property type="entry name" value="Metal-dependent hydrolases"/>
    <property type="match status" value="1"/>
</dbReference>
<organism evidence="1 2">
    <name type="scientific">Nocardioides simplex</name>
    <name type="common">Arthrobacter simplex</name>
    <dbReference type="NCBI Taxonomy" id="2045"/>
    <lineage>
        <taxon>Bacteria</taxon>
        <taxon>Bacillati</taxon>
        <taxon>Actinomycetota</taxon>
        <taxon>Actinomycetes</taxon>
        <taxon>Propionibacteriales</taxon>
        <taxon>Nocardioidaceae</taxon>
        <taxon>Pimelobacter</taxon>
    </lineage>
</organism>
<dbReference type="InterPro" id="IPR013108">
    <property type="entry name" value="Amidohydro_3"/>
</dbReference>
<dbReference type="AlphaFoldDB" id="A0A0A1DHL8"/>